<feature type="compositionally biased region" description="Basic residues" evidence="1">
    <location>
        <begin position="242"/>
        <end position="252"/>
    </location>
</feature>
<reference evidence="2" key="1">
    <citation type="submission" date="2010-02" db="EMBL/GenBank/DDBJ databases">
        <title>Sequencing and annotation of the Blastocystis hominis genome.</title>
        <authorList>
            <person name="Wincker P."/>
        </authorList>
    </citation>
    <scope>NUCLEOTIDE SEQUENCE</scope>
    <source>
        <strain evidence="2">Singapore isolate B</strain>
    </source>
</reference>
<evidence type="ECO:0000256" key="1">
    <source>
        <dbReference type="SAM" id="MobiDB-lite"/>
    </source>
</evidence>
<feature type="compositionally biased region" description="Basic and acidic residues" evidence="1">
    <location>
        <begin position="130"/>
        <end position="139"/>
    </location>
</feature>
<feature type="region of interest" description="Disordered" evidence="1">
    <location>
        <begin position="237"/>
        <end position="296"/>
    </location>
</feature>
<dbReference type="EMBL" id="FN668662">
    <property type="protein sequence ID" value="CBK23801.2"/>
    <property type="molecule type" value="Genomic_DNA"/>
</dbReference>
<organism evidence="2">
    <name type="scientific">Blastocystis hominis</name>
    <dbReference type="NCBI Taxonomy" id="12968"/>
    <lineage>
        <taxon>Eukaryota</taxon>
        <taxon>Sar</taxon>
        <taxon>Stramenopiles</taxon>
        <taxon>Bigyra</taxon>
        <taxon>Opalozoa</taxon>
        <taxon>Opalinata</taxon>
        <taxon>Blastocystidae</taxon>
        <taxon>Blastocystis</taxon>
    </lineage>
</organism>
<dbReference type="GO" id="GO:0032968">
    <property type="term" value="P:positive regulation of transcription elongation by RNA polymerase II"/>
    <property type="evidence" value="ECO:0007669"/>
    <property type="project" value="TreeGrafter"/>
</dbReference>
<name>D8M6W2_BLAHO</name>
<dbReference type="GO" id="GO:0006368">
    <property type="term" value="P:transcription elongation by RNA polymerase II"/>
    <property type="evidence" value="ECO:0007669"/>
    <property type="project" value="InterPro"/>
</dbReference>
<dbReference type="InterPro" id="IPR007149">
    <property type="entry name" value="Leo1"/>
</dbReference>
<dbReference type="RefSeq" id="XP_012897849.1">
    <property type="nucleotide sequence ID" value="XM_013042395.1"/>
</dbReference>
<dbReference type="OrthoDB" id="206725at2759"/>
<dbReference type="Pfam" id="PF04004">
    <property type="entry name" value="Leo1"/>
    <property type="match status" value="1"/>
</dbReference>
<dbReference type="GeneID" id="24922809"/>
<dbReference type="GO" id="GO:0016593">
    <property type="term" value="C:Cdc73/Paf1 complex"/>
    <property type="evidence" value="ECO:0007669"/>
    <property type="project" value="InterPro"/>
</dbReference>
<evidence type="ECO:0008006" key="4">
    <source>
        <dbReference type="Google" id="ProtNLM"/>
    </source>
</evidence>
<dbReference type="PANTHER" id="PTHR23146">
    <property type="entry name" value="LEO1 PROTEIN"/>
    <property type="match status" value="1"/>
</dbReference>
<protein>
    <recommendedName>
        <fullName evidence="4">Leo1-like protein</fullName>
    </recommendedName>
</protein>
<dbReference type="InParanoid" id="D8M6W2"/>
<dbReference type="GO" id="GO:1990269">
    <property type="term" value="F:RNA polymerase II C-terminal domain phosphoserine binding"/>
    <property type="evidence" value="ECO:0007669"/>
    <property type="project" value="TreeGrafter"/>
</dbReference>
<evidence type="ECO:0000313" key="3">
    <source>
        <dbReference type="Proteomes" id="UP000008312"/>
    </source>
</evidence>
<proteinExistence type="predicted"/>
<dbReference type="Proteomes" id="UP000008312">
    <property type="component" value="Unassembled WGS sequence"/>
</dbReference>
<gene>
    <name evidence="2" type="ORF">GSBLH_T00006685001</name>
</gene>
<dbReference type="AlphaFoldDB" id="D8M6W2"/>
<dbReference type="PANTHER" id="PTHR23146:SF0">
    <property type="entry name" value="RNA POLYMERASE-ASSOCIATED PROTEIN LEO1"/>
    <property type="match status" value="1"/>
</dbReference>
<sequence>MSSSMDEESDSHKINDVFSDSDDSAELDVSGISHIVRSRPAEVSASNYFRVFQNVAHVPEKVEKITPPSTSGCLWNTRGALFTGKIFRSRRVGPVGREKTFKQSGSSNSLEMEARQGRESGTYLSKHDHKIRDGTGKPVRESNARIVRWSDGTYQLYIGSENVIDLQLKDNTENHQYVASINKAENTETENEESFLQLQSHLDSRVVFVPKKLAPVPKEVMQQSSEGLNYLMNAPAKTRSTKERRQRTRNHAVHSGGLSRDFITGNGYEDEEDDEGNLSKIKASAKRGDWNGMGAD</sequence>
<accession>D8M6W2</accession>
<feature type="region of interest" description="Disordered" evidence="1">
    <location>
        <begin position="96"/>
        <end position="139"/>
    </location>
</feature>
<evidence type="ECO:0000313" key="2">
    <source>
        <dbReference type="EMBL" id="CBK23801.2"/>
    </source>
</evidence>
<keyword evidence="3" id="KW-1185">Reference proteome</keyword>
<feature type="region of interest" description="Disordered" evidence="1">
    <location>
        <begin position="1"/>
        <end position="24"/>
    </location>
</feature>